<organism evidence="12 13">
    <name type="scientific">Thermoclostridium caenicola</name>
    <dbReference type="NCBI Taxonomy" id="659425"/>
    <lineage>
        <taxon>Bacteria</taxon>
        <taxon>Bacillati</taxon>
        <taxon>Bacillota</taxon>
        <taxon>Clostridia</taxon>
        <taxon>Eubacteriales</taxon>
        <taxon>Oscillospiraceae</taxon>
        <taxon>Thermoclostridium</taxon>
    </lineage>
</organism>
<dbReference type="Gene3D" id="3.50.30.50">
    <property type="entry name" value="Putative cyclase"/>
    <property type="match status" value="1"/>
</dbReference>
<evidence type="ECO:0000256" key="2">
    <source>
        <dbReference type="ARBA" id="ARBA00002204"/>
    </source>
</evidence>
<comment type="subunit">
    <text evidence="3">Homodimer.</text>
</comment>
<dbReference type="GO" id="GO:0004061">
    <property type="term" value="F:arylformamidase activity"/>
    <property type="evidence" value="ECO:0007669"/>
    <property type="project" value="UniProtKB-EC"/>
</dbReference>
<dbReference type="EMBL" id="FQZP01000002">
    <property type="protein sequence ID" value="SHI43815.1"/>
    <property type="molecule type" value="Genomic_DNA"/>
</dbReference>
<evidence type="ECO:0000256" key="7">
    <source>
        <dbReference type="ARBA" id="ARBA00022801"/>
    </source>
</evidence>
<accession>A0A1M6B535</accession>
<gene>
    <name evidence="12" type="ORF">SAMN05444373_100271</name>
</gene>
<dbReference type="SUPFAM" id="SSF102198">
    <property type="entry name" value="Putative cyclase"/>
    <property type="match status" value="1"/>
</dbReference>
<dbReference type="InterPro" id="IPR037175">
    <property type="entry name" value="KFase_sf"/>
</dbReference>
<comment type="pathway">
    <text evidence="11">Amino-acid degradation; L-tryptophan degradation via kynurenine pathway; L-kynurenine from L-tryptophan: step 2/2.</text>
</comment>
<dbReference type="FunFam" id="3.50.30.50:FF:000001">
    <property type="entry name" value="Kynurenine formamidase"/>
    <property type="match status" value="1"/>
</dbReference>
<evidence type="ECO:0000256" key="8">
    <source>
        <dbReference type="ARBA" id="ARBA00022833"/>
    </source>
</evidence>
<evidence type="ECO:0000256" key="6">
    <source>
        <dbReference type="ARBA" id="ARBA00022723"/>
    </source>
</evidence>
<evidence type="ECO:0000313" key="13">
    <source>
        <dbReference type="Proteomes" id="UP000324781"/>
    </source>
</evidence>
<evidence type="ECO:0000256" key="10">
    <source>
        <dbReference type="ARBA" id="ARBA00048496"/>
    </source>
</evidence>
<dbReference type="EC" id="3.5.1.9" evidence="4"/>
<evidence type="ECO:0000256" key="3">
    <source>
        <dbReference type="ARBA" id="ARBA00011738"/>
    </source>
</evidence>
<keyword evidence="9" id="KW-0823">Tryptophan catabolism</keyword>
<dbReference type="AlphaFoldDB" id="A0A1M6B535"/>
<comment type="cofactor">
    <cofactor evidence="1">
        <name>Zn(2+)</name>
        <dbReference type="ChEBI" id="CHEBI:29105"/>
    </cofactor>
</comment>
<evidence type="ECO:0000256" key="1">
    <source>
        <dbReference type="ARBA" id="ARBA00001947"/>
    </source>
</evidence>
<proteinExistence type="predicted"/>
<evidence type="ECO:0000256" key="4">
    <source>
        <dbReference type="ARBA" id="ARBA00012930"/>
    </source>
</evidence>
<dbReference type="Proteomes" id="UP000324781">
    <property type="component" value="Unassembled WGS sequence"/>
</dbReference>
<dbReference type="PANTHER" id="PTHR31118">
    <property type="entry name" value="CYCLASE-LIKE PROTEIN 2"/>
    <property type="match status" value="1"/>
</dbReference>
<dbReference type="PANTHER" id="PTHR31118:SF32">
    <property type="entry name" value="KYNURENINE FORMAMIDASE"/>
    <property type="match status" value="1"/>
</dbReference>
<dbReference type="OrthoDB" id="9796085at2"/>
<protein>
    <recommendedName>
        <fullName evidence="5">Kynurenine formamidase</fullName>
        <ecNumber evidence="4">3.5.1.9</ecNumber>
    </recommendedName>
</protein>
<dbReference type="InterPro" id="IPR007325">
    <property type="entry name" value="KFase/CYL"/>
</dbReference>
<evidence type="ECO:0000313" key="12">
    <source>
        <dbReference type="EMBL" id="SHI43815.1"/>
    </source>
</evidence>
<dbReference type="RefSeq" id="WP_149677474.1">
    <property type="nucleotide sequence ID" value="NZ_DAONMB010000028.1"/>
</dbReference>
<evidence type="ECO:0000256" key="9">
    <source>
        <dbReference type="ARBA" id="ARBA00023079"/>
    </source>
</evidence>
<comment type="catalytic activity">
    <reaction evidence="10">
        <text>N-formyl-L-kynurenine + H2O = L-kynurenine + formate + H(+)</text>
        <dbReference type="Rhea" id="RHEA:13009"/>
        <dbReference type="ChEBI" id="CHEBI:15377"/>
        <dbReference type="ChEBI" id="CHEBI:15378"/>
        <dbReference type="ChEBI" id="CHEBI:15740"/>
        <dbReference type="ChEBI" id="CHEBI:57959"/>
        <dbReference type="ChEBI" id="CHEBI:58629"/>
        <dbReference type="EC" id="3.5.1.9"/>
    </reaction>
</comment>
<sequence length="209" mass="23411">MRILDISMTIHPEMMVYKNRDENRPVFTVTRDHSGGSAYETRVTLNLHTGTHLDAPLHILENGSTIDQMALDRLVTKCRVLDLSHVEDRITEQDLAGQPIEADDFVLLKTRNSQSETFEYDFVYLEESGARYLRDCKVRGVGIDALGIERGQPGHLTHRILMEAGIIILEGLRLAHAGAGQYTLIALPLKLKGLEASLVRAVLIHPCLF</sequence>
<evidence type="ECO:0000256" key="11">
    <source>
        <dbReference type="ARBA" id="ARBA00060547"/>
    </source>
</evidence>
<keyword evidence="7" id="KW-0378">Hydrolase</keyword>
<keyword evidence="13" id="KW-1185">Reference proteome</keyword>
<comment type="function">
    <text evidence="2">Catalyzes the hydrolysis of N-formyl-L-kynurenine to L-kynurenine, the second step in the kynurenine pathway of tryptophan degradation.</text>
</comment>
<dbReference type="GO" id="GO:0046872">
    <property type="term" value="F:metal ion binding"/>
    <property type="evidence" value="ECO:0007669"/>
    <property type="project" value="UniProtKB-KW"/>
</dbReference>
<dbReference type="GO" id="GO:0019441">
    <property type="term" value="P:L-tryptophan catabolic process to kynurenine"/>
    <property type="evidence" value="ECO:0007669"/>
    <property type="project" value="InterPro"/>
</dbReference>
<keyword evidence="6" id="KW-0479">Metal-binding</keyword>
<evidence type="ECO:0000256" key="5">
    <source>
        <dbReference type="ARBA" id="ARBA00014889"/>
    </source>
</evidence>
<reference evidence="12 13" key="1">
    <citation type="submission" date="2016-11" db="EMBL/GenBank/DDBJ databases">
        <authorList>
            <person name="Varghese N."/>
            <person name="Submissions S."/>
        </authorList>
    </citation>
    <scope>NUCLEOTIDE SEQUENCE [LARGE SCALE GENOMIC DNA]</scope>
    <source>
        <strain evidence="12 13">DSM 19027</strain>
    </source>
</reference>
<keyword evidence="8" id="KW-0862">Zinc</keyword>
<name>A0A1M6B535_9FIRM</name>
<dbReference type="Pfam" id="PF04199">
    <property type="entry name" value="Cyclase"/>
    <property type="match status" value="1"/>
</dbReference>